<reference evidence="2" key="1">
    <citation type="submission" date="2022-11" db="UniProtKB">
        <authorList>
            <consortium name="WormBaseParasite"/>
        </authorList>
    </citation>
    <scope>IDENTIFICATION</scope>
</reference>
<dbReference type="Proteomes" id="UP000887579">
    <property type="component" value="Unplaced"/>
</dbReference>
<accession>A0AC34G8B5</accession>
<organism evidence="1 2">
    <name type="scientific">Panagrolaimus sp. ES5</name>
    <dbReference type="NCBI Taxonomy" id="591445"/>
    <lineage>
        <taxon>Eukaryota</taxon>
        <taxon>Metazoa</taxon>
        <taxon>Ecdysozoa</taxon>
        <taxon>Nematoda</taxon>
        <taxon>Chromadorea</taxon>
        <taxon>Rhabditida</taxon>
        <taxon>Tylenchina</taxon>
        <taxon>Panagrolaimomorpha</taxon>
        <taxon>Panagrolaimoidea</taxon>
        <taxon>Panagrolaimidae</taxon>
        <taxon>Panagrolaimus</taxon>
    </lineage>
</organism>
<dbReference type="WBParaSite" id="ES5_v2.g25799.t1">
    <property type="protein sequence ID" value="ES5_v2.g25799.t1"/>
    <property type="gene ID" value="ES5_v2.g25799"/>
</dbReference>
<sequence length="79" mass="8642">MDAPRHRIYEAPPSSRSSDSFYRPSESAGAGGSGSLYYVKQKLDSRLTPFVNDIPNSDQDSDGDRKNGQRCFDGGQIGK</sequence>
<name>A0AC34G8B5_9BILA</name>
<proteinExistence type="predicted"/>
<protein>
    <submittedName>
        <fullName evidence="2">Uncharacterized protein</fullName>
    </submittedName>
</protein>
<evidence type="ECO:0000313" key="1">
    <source>
        <dbReference type="Proteomes" id="UP000887579"/>
    </source>
</evidence>
<evidence type="ECO:0000313" key="2">
    <source>
        <dbReference type="WBParaSite" id="ES5_v2.g25799.t1"/>
    </source>
</evidence>